<feature type="transmembrane region" description="Helical" evidence="1">
    <location>
        <begin position="12"/>
        <end position="32"/>
    </location>
</feature>
<dbReference type="RefSeq" id="WP_359989031.1">
    <property type="nucleotide sequence ID" value="NZ_JBEZLS010000035.1"/>
</dbReference>
<gene>
    <name evidence="2" type="ORF">AB0D65_33570</name>
</gene>
<dbReference type="Proteomes" id="UP001551582">
    <property type="component" value="Unassembled WGS sequence"/>
</dbReference>
<feature type="transmembrane region" description="Helical" evidence="1">
    <location>
        <begin position="95"/>
        <end position="115"/>
    </location>
</feature>
<feature type="transmembrane region" description="Helical" evidence="1">
    <location>
        <begin position="44"/>
        <end position="63"/>
    </location>
</feature>
<keyword evidence="1" id="KW-0812">Transmembrane</keyword>
<comment type="caution">
    <text evidence="2">The sequence shown here is derived from an EMBL/GenBank/DDBJ whole genome shotgun (WGS) entry which is preliminary data.</text>
</comment>
<evidence type="ECO:0000313" key="2">
    <source>
        <dbReference type="EMBL" id="MEU9355796.1"/>
    </source>
</evidence>
<keyword evidence="1" id="KW-1133">Transmembrane helix</keyword>
<protein>
    <submittedName>
        <fullName evidence="2">Uncharacterized protein</fullName>
    </submittedName>
</protein>
<name>A0ABV3EF72_9ACTN</name>
<evidence type="ECO:0000256" key="1">
    <source>
        <dbReference type="SAM" id="Phobius"/>
    </source>
</evidence>
<keyword evidence="3" id="KW-1185">Reference proteome</keyword>
<keyword evidence="1" id="KW-0472">Membrane</keyword>
<organism evidence="2 3">
    <name type="scientific">Streptomyces griseoloalbus</name>
    <dbReference type="NCBI Taxonomy" id="67303"/>
    <lineage>
        <taxon>Bacteria</taxon>
        <taxon>Bacillati</taxon>
        <taxon>Actinomycetota</taxon>
        <taxon>Actinomycetes</taxon>
        <taxon>Kitasatosporales</taxon>
        <taxon>Streptomycetaceae</taxon>
        <taxon>Streptomyces</taxon>
    </lineage>
</organism>
<reference evidence="2 3" key="1">
    <citation type="submission" date="2024-06" db="EMBL/GenBank/DDBJ databases">
        <title>The Natural Products Discovery Center: Release of the First 8490 Sequenced Strains for Exploring Actinobacteria Biosynthetic Diversity.</title>
        <authorList>
            <person name="Kalkreuter E."/>
            <person name="Kautsar S.A."/>
            <person name="Yang D."/>
            <person name="Bader C.D."/>
            <person name="Teijaro C.N."/>
            <person name="Fluegel L."/>
            <person name="Davis C.M."/>
            <person name="Simpson J.R."/>
            <person name="Lauterbach L."/>
            <person name="Steele A.D."/>
            <person name="Gui C."/>
            <person name="Meng S."/>
            <person name="Li G."/>
            <person name="Viehrig K."/>
            <person name="Ye F."/>
            <person name="Su P."/>
            <person name="Kiefer A.F."/>
            <person name="Nichols A."/>
            <person name="Cepeda A.J."/>
            <person name="Yan W."/>
            <person name="Fan B."/>
            <person name="Jiang Y."/>
            <person name="Adhikari A."/>
            <person name="Zheng C.-J."/>
            <person name="Schuster L."/>
            <person name="Cowan T.M."/>
            <person name="Smanski M.J."/>
            <person name="Chevrette M.G."/>
            <person name="De Carvalho L.P.S."/>
            <person name="Shen B."/>
        </authorList>
    </citation>
    <scope>NUCLEOTIDE SEQUENCE [LARGE SCALE GENOMIC DNA]</scope>
    <source>
        <strain evidence="2 3">NPDC048274</strain>
    </source>
</reference>
<accession>A0ABV3EF72</accession>
<dbReference type="EMBL" id="JBEZLS010000035">
    <property type="protein sequence ID" value="MEU9355796.1"/>
    <property type="molecule type" value="Genomic_DNA"/>
</dbReference>
<proteinExistence type="predicted"/>
<evidence type="ECO:0000313" key="3">
    <source>
        <dbReference type="Proteomes" id="UP001551582"/>
    </source>
</evidence>
<sequence>MDRLLHHELRAVFAALAVAVVCGAVLGLVHGFSAPSDAGDLRTLAVALFVGAVVWTLLGATRLKWVSEVRDFDRAVPVEDIDVVPPADRSLRGDWFSPGLFVTYLALTLPIALFWEGAVLSIPVWSAMNWLGKAALIIRWERRHGLVLWRGHVGARPWELSVSRRSPAPTDTGALPA</sequence>